<name>A0A9P0KLT9_ACAOB</name>
<accession>A0A9P0KLT9</accession>
<keyword evidence="3" id="KW-1185">Reference proteome</keyword>
<feature type="compositionally biased region" description="Basic residues" evidence="1">
    <location>
        <begin position="336"/>
        <end position="349"/>
    </location>
</feature>
<dbReference type="PANTHER" id="PTHR45749:SF28">
    <property type="entry name" value="ZINC FINGER MYM-TYPE PROTEIN 1-LIKE-RELATED"/>
    <property type="match status" value="1"/>
</dbReference>
<dbReference type="PANTHER" id="PTHR45749">
    <property type="match status" value="1"/>
</dbReference>
<dbReference type="AlphaFoldDB" id="A0A9P0KLT9"/>
<comment type="caution">
    <text evidence="2">The sequence shown here is derived from an EMBL/GenBank/DDBJ whole genome shotgun (WGS) entry which is preliminary data.</text>
</comment>
<gene>
    <name evidence="2" type="ORF">ACAOBT_LOCUS11574</name>
</gene>
<organism evidence="2 3">
    <name type="scientific">Acanthoscelides obtectus</name>
    <name type="common">Bean weevil</name>
    <name type="synonym">Bruchus obtectus</name>
    <dbReference type="NCBI Taxonomy" id="200917"/>
    <lineage>
        <taxon>Eukaryota</taxon>
        <taxon>Metazoa</taxon>
        <taxon>Ecdysozoa</taxon>
        <taxon>Arthropoda</taxon>
        <taxon>Hexapoda</taxon>
        <taxon>Insecta</taxon>
        <taxon>Pterygota</taxon>
        <taxon>Neoptera</taxon>
        <taxon>Endopterygota</taxon>
        <taxon>Coleoptera</taxon>
        <taxon>Polyphaga</taxon>
        <taxon>Cucujiformia</taxon>
        <taxon>Chrysomeloidea</taxon>
        <taxon>Chrysomelidae</taxon>
        <taxon>Bruchinae</taxon>
        <taxon>Bruchini</taxon>
        <taxon>Acanthoscelides</taxon>
    </lineage>
</organism>
<protein>
    <recommendedName>
        <fullName evidence="4">DUF4371 domain-containing protein</fullName>
    </recommendedName>
</protein>
<proteinExistence type="predicted"/>
<evidence type="ECO:0008006" key="4">
    <source>
        <dbReference type="Google" id="ProtNLM"/>
    </source>
</evidence>
<evidence type="ECO:0000313" key="3">
    <source>
        <dbReference type="Proteomes" id="UP001152888"/>
    </source>
</evidence>
<dbReference type="OrthoDB" id="6617004at2759"/>
<dbReference type="Proteomes" id="UP001152888">
    <property type="component" value="Unassembled WGS sequence"/>
</dbReference>
<dbReference type="EMBL" id="CAKOFQ010006835">
    <property type="protein sequence ID" value="CAH1975356.1"/>
    <property type="molecule type" value="Genomic_DNA"/>
</dbReference>
<evidence type="ECO:0000313" key="2">
    <source>
        <dbReference type="EMBL" id="CAH1975356.1"/>
    </source>
</evidence>
<evidence type="ECO:0000256" key="1">
    <source>
        <dbReference type="SAM" id="MobiDB-lite"/>
    </source>
</evidence>
<reference evidence="2" key="1">
    <citation type="submission" date="2022-03" db="EMBL/GenBank/DDBJ databases">
        <authorList>
            <person name="Sayadi A."/>
        </authorList>
    </citation>
    <scope>NUCLEOTIDE SEQUENCE</scope>
</reference>
<sequence length="349" mass="39660">MLLNRLSTDYLSPRLYPLQKPRIHFYPQHEYYDTIDIGNMALGEALLSVAAALTPTLPPHRASRARRDAGAAADRFCGAFELALRGHDEKENSENRGIFKELVNFSAELDNELKVHIQSAKLFKGTSKTTQNELLECMLDVYHEEVKKEIANSPFVAVIADETTDVACEFQYLCKGQPVERFWRFYVPDGHDAKSIAACVLNVVNPLIDQNPNKLIAQSYDGASVMSVYENRKDLIEVMDNIESTSRDSSSINQASGYKLKLQDTNFVFWLSIFHKIMPHVEIVFNQLQKVCTDSVKVKNDLENFEAAIQTIREQMDSIIDEIERVQRETDEPARKKGKLKKAAKNGKR</sequence>
<feature type="region of interest" description="Disordered" evidence="1">
    <location>
        <begin position="327"/>
        <end position="349"/>
    </location>
</feature>